<gene>
    <name evidence="1" type="ordered locus">Mcup_1848</name>
</gene>
<dbReference type="GeneID" id="10494036"/>
<dbReference type="AlphaFoldDB" id="F4G163"/>
<dbReference type="OrthoDB" id="6467at2157"/>
<dbReference type="eggNOG" id="arCOG04124">
    <property type="taxonomic scope" value="Archaea"/>
</dbReference>
<accession>F4G163</accession>
<keyword evidence="2" id="KW-1185">Reference proteome</keyword>
<evidence type="ECO:0008006" key="3">
    <source>
        <dbReference type="Google" id="ProtNLM"/>
    </source>
</evidence>
<dbReference type="KEGG" id="mcn:Mcup_1848"/>
<dbReference type="STRING" id="1006006.Mcup_1848"/>
<dbReference type="PATRIC" id="fig|1006006.8.peg.1853"/>
<protein>
    <recommendedName>
        <fullName evidence="3">Trm112 family protein</fullName>
    </recommendedName>
</protein>
<evidence type="ECO:0000313" key="2">
    <source>
        <dbReference type="Proteomes" id="UP000007812"/>
    </source>
</evidence>
<dbReference type="Proteomes" id="UP000007812">
    <property type="component" value="Chromosome"/>
</dbReference>
<dbReference type="RefSeq" id="WP_013738448.1">
    <property type="nucleotide sequence ID" value="NC_015435.1"/>
</dbReference>
<organism evidence="1 2">
    <name type="scientific">Metallosphaera cuprina (strain Ar-4)</name>
    <dbReference type="NCBI Taxonomy" id="1006006"/>
    <lineage>
        <taxon>Archaea</taxon>
        <taxon>Thermoproteota</taxon>
        <taxon>Thermoprotei</taxon>
        <taxon>Sulfolobales</taxon>
        <taxon>Sulfolobaceae</taxon>
        <taxon>Metallosphaera</taxon>
    </lineage>
</organism>
<evidence type="ECO:0000313" key="1">
    <source>
        <dbReference type="EMBL" id="AEB95950.1"/>
    </source>
</evidence>
<proteinExistence type="predicted"/>
<dbReference type="Pfam" id="PF03966">
    <property type="entry name" value="Trm112p"/>
    <property type="match status" value="1"/>
</dbReference>
<reference evidence="1 2" key="1">
    <citation type="journal article" date="2011" name="J. Bacteriol.">
        <title>Complete genome sequence of Metallosphaera cuprina, a metal sulfide-oxidizing archaeon from a hot spring.</title>
        <authorList>
            <person name="Liu L.J."/>
            <person name="You X.Y."/>
            <person name="Zheng H."/>
            <person name="Wang S."/>
            <person name="Jiang C.Y."/>
            <person name="Liu S.J."/>
        </authorList>
    </citation>
    <scope>NUCLEOTIDE SEQUENCE [LARGE SCALE GENOMIC DNA]</scope>
    <source>
        <strain evidence="1 2">Ar-4</strain>
    </source>
</reference>
<name>F4G163_METCR</name>
<dbReference type="SUPFAM" id="SSF158997">
    <property type="entry name" value="Trm112p-like"/>
    <property type="match status" value="1"/>
</dbReference>
<dbReference type="Gene3D" id="2.20.25.10">
    <property type="match status" value="1"/>
</dbReference>
<dbReference type="EMBL" id="CP002656">
    <property type="protein sequence ID" value="AEB95950.1"/>
    <property type="molecule type" value="Genomic_DNA"/>
</dbReference>
<dbReference type="HOGENOM" id="CLU_155659_4_3_2"/>
<sequence length="128" mass="15359">MKYRLMDILACPMCKHFHLDLYVFQEKEYQKREPNEKIPLCEIYCSYKNVEVKEMANPPCFECIKKEIVEGLLVCPSCNRWYPIIDEIPRMLPDKLRKKDDLDFLRKYKDKIPQKVLDSGLPFNLKNP</sequence>
<dbReference type="InterPro" id="IPR005651">
    <property type="entry name" value="Trm112-like"/>
</dbReference>